<dbReference type="Proteomes" id="UP000464178">
    <property type="component" value="Chromosome"/>
</dbReference>
<keyword evidence="1" id="KW-0732">Signal</keyword>
<evidence type="ECO:0000259" key="2">
    <source>
        <dbReference type="Pfam" id="PF07589"/>
    </source>
</evidence>
<gene>
    <name evidence="3" type="ORF">SOIL9_14960</name>
</gene>
<dbReference type="Pfam" id="PF07589">
    <property type="entry name" value="PEP-CTERM"/>
    <property type="match status" value="1"/>
</dbReference>
<feature type="domain" description="Ice-binding protein C-terminal" evidence="2">
    <location>
        <begin position="191"/>
        <end position="216"/>
    </location>
</feature>
<accession>A0A6P2D4J7</accession>
<reference evidence="3 4" key="1">
    <citation type="submission" date="2019-05" db="EMBL/GenBank/DDBJ databases">
        <authorList>
            <consortium name="Science for Life Laboratories"/>
        </authorList>
    </citation>
    <scope>NUCLEOTIDE SEQUENCE [LARGE SCALE GENOMIC DNA]</scope>
    <source>
        <strain evidence="3">Soil9</strain>
    </source>
</reference>
<dbReference type="RefSeq" id="WP_162670533.1">
    <property type="nucleotide sequence ID" value="NZ_LR593886.1"/>
</dbReference>
<proteinExistence type="predicted"/>
<protein>
    <submittedName>
        <fullName evidence="3">: VPEP</fullName>
    </submittedName>
</protein>
<evidence type="ECO:0000313" key="4">
    <source>
        <dbReference type="Proteomes" id="UP000464178"/>
    </source>
</evidence>
<evidence type="ECO:0000256" key="1">
    <source>
        <dbReference type="SAM" id="SignalP"/>
    </source>
</evidence>
<sequence>MHQLFRPVFVATALTLSPLIASAGPISWNYTGTVTGNKSGAYDYGPTARPDATSPTGLRYGEVVGEVGTVNGSGAHTGAARLELGGLLDGTVWTQWHDTGRRMASGVLSDQVLADLTITDAASGAQGHFWVTGTGDLTGDPMLSAYQLSLLIDSNANQERTIGGNRYRVHFDTEVTASGAMVVADVSVASATPEPGTLALAALGFSALGIIRLRRR</sequence>
<dbReference type="InterPro" id="IPR013424">
    <property type="entry name" value="Ice-binding_C"/>
</dbReference>
<organism evidence="3 4">
    <name type="scientific">Gemmata massiliana</name>
    <dbReference type="NCBI Taxonomy" id="1210884"/>
    <lineage>
        <taxon>Bacteria</taxon>
        <taxon>Pseudomonadati</taxon>
        <taxon>Planctomycetota</taxon>
        <taxon>Planctomycetia</taxon>
        <taxon>Gemmatales</taxon>
        <taxon>Gemmataceae</taxon>
        <taxon>Gemmata</taxon>
    </lineage>
</organism>
<keyword evidence="4" id="KW-1185">Reference proteome</keyword>
<feature type="chain" id="PRO_5027105537" evidence="1">
    <location>
        <begin position="24"/>
        <end position="216"/>
    </location>
</feature>
<evidence type="ECO:0000313" key="3">
    <source>
        <dbReference type="EMBL" id="VTR96218.1"/>
    </source>
</evidence>
<dbReference type="KEGG" id="gms:SOIL9_14960"/>
<name>A0A6P2D4J7_9BACT</name>
<feature type="signal peptide" evidence="1">
    <location>
        <begin position="1"/>
        <end position="23"/>
    </location>
</feature>
<dbReference type="AlphaFoldDB" id="A0A6P2D4J7"/>
<dbReference type="EMBL" id="LR593886">
    <property type="protein sequence ID" value="VTR96218.1"/>
    <property type="molecule type" value="Genomic_DNA"/>
</dbReference>